<protein>
    <recommendedName>
        <fullName evidence="2">Peptidase C51 domain-containing protein</fullName>
    </recommendedName>
</protein>
<dbReference type="InterPro" id="IPR038765">
    <property type="entry name" value="Papain-like_cys_pep_sf"/>
</dbReference>
<dbReference type="OrthoDB" id="156610at2"/>
<keyword evidence="4" id="KW-1185">Reference proteome</keyword>
<keyword evidence="1" id="KW-0812">Transmembrane</keyword>
<evidence type="ECO:0000313" key="4">
    <source>
        <dbReference type="Proteomes" id="UP000287171"/>
    </source>
</evidence>
<dbReference type="AlphaFoldDB" id="A0A402B2X8"/>
<name>A0A402B2X8_9CHLR</name>
<evidence type="ECO:0000313" key="3">
    <source>
        <dbReference type="EMBL" id="GCE25667.1"/>
    </source>
</evidence>
<dbReference type="PROSITE" id="PS50911">
    <property type="entry name" value="CHAP"/>
    <property type="match status" value="1"/>
</dbReference>
<comment type="caution">
    <text evidence="3">The sequence shown here is derived from an EMBL/GenBank/DDBJ whole genome shotgun (WGS) entry which is preliminary data.</text>
</comment>
<dbReference type="Gene3D" id="3.90.1720.10">
    <property type="entry name" value="endopeptidase domain like (from Nostoc punctiforme)"/>
    <property type="match status" value="1"/>
</dbReference>
<gene>
    <name evidence="3" type="ORF">KDA_11510</name>
</gene>
<dbReference type="SUPFAM" id="SSF54001">
    <property type="entry name" value="Cysteine proteinases"/>
    <property type="match status" value="1"/>
</dbReference>
<sequence>MLSSDRYRKRKNIYRQRNRIAPLAHEAAGTNMPIEQLPFPKSEHFFSYDVVHTPPLFPPVASNEYILTAQPLPNVFPDGGCQFPASQLPVTTIPQFLPVPPGQALPQPHLAGAQRAETIVRSAVPRPIGRPPILIPATQKRRPAPATPLQGRRLIVHGALSILSIFIAVGGVMALVPVDKSEHIYSTLSFPFYTTAVRKNDTALIQAQAATATAVTVDGFDPGGGRVYAGVKAAPLDVHVSAIDSGSLRRFFYGQCTYWANQRYHEETGHWIPWLGNAYQWAYQAPAYGWNISSTPNPHGSSIMVFGPYAEGAGAYGHVAVVERVNGDGSVLTSNWNWNGDWATLTWHTFYPGRGISFLWYPD</sequence>
<evidence type="ECO:0000256" key="1">
    <source>
        <dbReference type="SAM" id="Phobius"/>
    </source>
</evidence>
<dbReference type="RefSeq" id="WP_126626220.1">
    <property type="nucleotide sequence ID" value="NZ_BIFT01000001.1"/>
</dbReference>
<accession>A0A402B2X8</accession>
<reference evidence="4" key="1">
    <citation type="submission" date="2018-12" db="EMBL/GenBank/DDBJ databases">
        <title>Tengunoibacter tsumagoiensis gen. nov., sp. nov., Dictyobacter kobayashii sp. nov., D. alpinus sp. nov., and D. joshuensis sp. nov. and description of Dictyobacteraceae fam. nov. within the order Ktedonobacterales isolated from Tengu-no-mugimeshi.</title>
        <authorList>
            <person name="Wang C.M."/>
            <person name="Zheng Y."/>
            <person name="Sakai Y."/>
            <person name="Toyoda A."/>
            <person name="Minakuchi Y."/>
            <person name="Abe K."/>
            <person name="Yokota A."/>
            <person name="Yabe S."/>
        </authorList>
    </citation>
    <scope>NUCLEOTIDE SEQUENCE [LARGE SCALE GENOMIC DNA]</scope>
    <source>
        <strain evidence="4">Uno16</strain>
    </source>
</reference>
<dbReference type="Pfam" id="PF05257">
    <property type="entry name" value="CHAP"/>
    <property type="match status" value="1"/>
</dbReference>
<evidence type="ECO:0000259" key="2">
    <source>
        <dbReference type="PROSITE" id="PS50911"/>
    </source>
</evidence>
<keyword evidence="1" id="KW-0472">Membrane</keyword>
<proteinExistence type="predicted"/>
<dbReference type="InterPro" id="IPR007921">
    <property type="entry name" value="CHAP_dom"/>
</dbReference>
<dbReference type="Proteomes" id="UP000287171">
    <property type="component" value="Unassembled WGS sequence"/>
</dbReference>
<feature type="transmembrane region" description="Helical" evidence="1">
    <location>
        <begin position="154"/>
        <end position="176"/>
    </location>
</feature>
<keyword evidence="1" id="KW-1133">Transmembrane helix</keyword>
<dbReference type="EMBL" id="BIFT01000001">
    <property type="protein sequence ID" value="GCE25667.1"/>
    <property type="molecule type" value="Genomic_DNA"/>
</dbReference>
<feature type="domain" description="Peptidase C51" evidence="2">
    <location>
        <begin position="231"/>
        <end position="363"/>
    </location>
</feature>
<organism evidence="3 4">
    <name type="scientific">Dictyobacter alpinus</name>
    <dbReference type="NCBI Taxonomy" id="2014873"/>
    <lineage>
        <taxon>Bacteria</taxon>
        <taxon>Bacillati</taxon>
        <taxon>Chloroflexota</taxon>
        <taxon>Ktedonobacteria</taxon>
        <taxon>Ktedonobacterales</taxon>
        <taxon>Dictyobacteraceae</taxon>
        <taxon>Dictyobacter</taxon>
    </lineage>
</organism>